<keyword evidence="1" id="KW-1133">Transmembrane helix</keyword>
<evidence type="ECO:0000313" key="2">
    <source>
        <dbReference type="EMBL" id="KKN81583.1"/>
    </source>
</evidence>
<gene>
    <name evidence="2" type="ORF">LCGC14_0318480</name>
</gene>
<keyword evidence="1" id="KW-0812">Transmembrane</keyword>
<accession>A0A0F9WS27</accession>
<proteinExistence type="predicted"/>
<name>A0A0F9WS27_9ZZZZ</name>
<dbReference type="EMBL" id="LAZR01000213">
    <property type="protein sequence ID" value="KKN81583.1"/>
    <property type="molecule type" value="Genomic_DNA"/>
</dbReference>
<reference evidence="2" key="1">
    <citation type="journal article" date="2015" name="Nature">
        <title>Complex archaea that bridge the gap between prokaryotes and eukaryotes.</title>
        <authorList>
            <person name="Spang A."/>
            <person name="Saw J.H."/>
            <person name="Jorgensen S.L."/>
            <person name="Zaremba-Niedzwiedzka K."/>
            <person name="Martijn J."/>
            <person name="Lind A.E."/>
            <person name="van Eijk R."/>
            <person name="Schleper C."/>
            <person name="Guy L."/>
            <person name="Ettema T.J."/>
        </authorList>
    </citation>
    <scope>NUCLEOTIDE SEQUENCE</scope>
</reference>
<organism evidence="2">
    <name type="scientific">marine sediment metagenome</name>
    <dbReference type="NCBI Taxonomy" id="412755"/>
    <lineage>
        <taxon>unclassified sequences</taxon>
        <taxon>metagenomes</taxon>
        <taxon>ecological metagenomes</taxon>
    </lineage>
</organism>
<feature type="transmembrane region" description="Helical" evidence="1">
    <location>
        <begin position="20"/>
        <end position="48"/>
    </location>
</feature>
<sequence>MLRDIEPVRVSFIGLEDDDIVSATIPIIHFTWCFDLMMFGLAPIACVLGKANDKDNAIFGGYAMLAGQEREYYPEQEVVRALTNCGLDRESAKELLDEVNNRNVAHAV</sequence>
<keyword evidence="1" id="KW-0472">Membrane</keyword>
<dbReference type="AlphaFoldDB" id="A0A0F9WS27"/>
<protein>
    <submittedName>
        <fullName evidence="2">Uncharacterized protein</fullName>
    </submittedName>
</protein>
<comment type="caution">
    <text evidence="2">The sequence shown here is derived from an EMBL/GenBank/DDBJ whole genome shotgun (WGS) entry which is preliminary data.</text>
</comment>
<evidence type="ECO:0000256" key="1">
    <source>
        <dbReference type="SAM" id="Phobius"/>
    </source>
</evidence>